<name>A0A1B7TDN0_9ASCO</name>
<feature type="region of interest" description="Disordered" evidence="1">
    <location>
        <begin position="1"/>
        <end position="22"/>
    </location>
</feature>
<evidence type="ECO:0000259" key="2">
    <source>
        <dbReference type="Pfam" id="PF21762"/>
    </source>
</evidence>
<dbReference type="Pfam" id="PF21762">
    <property type="entry name" value="DEDDh_C"/>
    <property type="match status" value="1"/>
</dbReference>
<reference evidence="4" key="1">
    <citation type="journal article" date="2016" name="Proc. Natl. Acad. Sci. U.S.A.">
        <title>Comparative genomics of biotechnologically important yeasts.</title>
        <authorList>
            <person name="Riley R."/>
            <person name="Haridas S."/>
            <person name="Wolfe K.H."/>
            <person name="Lopes M.R."/>
            <person name="Hittinger C.T."/>
            <person name="Goeker M."/>
            <person name="Salamov A.A."/>
            <person name="Wisecaver J.H."/>
            <person name="Long T.M."/>
            <person name="Calvey C.H."/>
            <person name="Aerts A.L."/>
            <person name="Barry K.W."/>
            <person name="Choi C."/>
            <person name="Clum A."/>
            <person name="Coughlan A.Y."/>
            <person name="Deshpande S."/>
            <person name="Douglass A.P."/>
            <person name="Hanson S.J."/>
            <person name="Klenk H.-P."/>
            <person name="LaButti K.M."/>
            <person name="Lapidus A."/>
            <person name="Lindquist E.A."/>
            <person name="Lipzen A.M."/>
            <person name="Meier-Kolthoff J.P."/>
            <person name="Ohm R.A."/>
            <person name="Otillar R.P."/>
            <person name="Pangilinan J.L."/>
            <person name="Peng Y."/>
            <person name="Rokas A."/>
            <person name="Rosa C.A."/>
            <person name="Scheuner C."/>
            <person name="Sibirny A.A."/>
            <person name="Slot J.C."/>
            <person name="Stielow J.B."/>
            <person name="Sun H."/>
            <person name="Kurtzman C.P."/>
            <person name="Blackwell M."/>
            <person name="Grigoriev I.V."/>
            <person name="Jeffries T.W."/>
        </authorList>
    </citation>
    <scope>NUCLEOTIDE SEQUENCE [LARGE SCALE GENOMIC DNA]</scope>
    <source>
        <strain evidence="4">NRRL Y-1626</strain>
    </source>
</reference>
<accession>A0A1B7TDN0</accession>
<dbReference type="InterPro" id="IPR040151">
    <property type="entry name" value="Gfd2/YDR514C-like"/>
</dbReference>
<dbReference type="PANTHER" id="PTHR28083">
    <property type="entry name" value="GOOD FOR FULL DBP5 ACTIVITY PROTEIN 2"/>
    <property type="match status" value="1"/>
</dbReference>
<dbReference type="InterPro" id="IPR012337">
    <property type="entry name" value="RNaseH-like_sf"/>
</dbReference>
<dbReference type="EMBL" id="LXPE01000013">
    <property type="protein sequence ID" value="OBA26862.1"/>
    <property type="molecule type" value="Genomic_DNA"/>
</dbReference>
<feature type="compositionally biased region" description="Low complexity" evidence="1">
    <location>
        <begin position="1"/>
        <end position="13"/>
    </location>
</feature>
<dbReference type="PANTHER" id="PTHR28083:SF1">
    <property type="entry name" value="GOOD FOR FULL DBP5 ACTIVITY PROTEIN 2"/>
    <property type="match status" value="1"/>
</dbReference>
<gene>
    <name evidence="3" type="ORF">HANVADRAFT_52889</name>
</gene>
<dbReference type="OrthoDB" id="5953249at2759"/>
<protein>
    <recommendedName>
        <fullName evidence="2">Gfd2/YDR514C-like C-terminal domain-containing protein</fullName>
    </recommendedName>
</protein>
<dbReference type="Proteomes" id="UP000092321">
    <property type="component" value="Unassembled WGS sequence"/>
</dbReference>
<keyword evidence="4" id="KW-1185">Reference proteome</keyword>
<evidence type="ECO:0000256" key="1">
    <source>
        <dbReference type="SAM" id="MobiDB-lite"/>
    </source>
</evidence>
<sequence length="499" mass="58872">MYNRDNNFNNINNGFQRTQNNRRGYGNQFYNTHDDSKIFNKTFKKPIRRHKKDMIISKLGKRFLNDDSKVAYLKNLKHIDIDSKRLLAKDSTEILDQIVYPKNFQLIQEKRLNDYLQATTVLNIEKTKFLKNFIAKEFPSILQVDPKVNKNWKASFSEDKLLIHKLYERCNAKQHCGINLKPFISSTNLHDTVYISLDLEEYENSSKITEVGITIYDPRENGFYDKNNNGFYHKSIDPFFRTYHIIVKERITQRNKRFIFCKKQESLFNETYILDFKNTHSFLQLIWDRYFNNEVLAANGFKVALVGQSVMGDISSLKKEFNLKENFEFDSRLTNSINVQRKQQNANKRVKVRKPIVNVYDTEKLSRIVLSDSISVKKQLRFLNIPHTALHNALNDSYYTLLSFIKMTNIDSRINMKLDDPMQIFQRWNHLQLLNENTSTVIPLEIAYLLEKEEKLAAFEENGGVKEEESKSVKKLNKLTQQLEFGLPLDVDTYLDIPF</sequence>
<dbReference type="AlphaFoldDB" id="A0A1B7TDN0"/>
<dbReference type="SUPFAM" id="SSF53098">
    <property type="entry name" value="Ribonuclease H-like"/>
    <property type="match status" value="1"/>
</dbReference>
<comment type="caution">
    <text evidence="3">The sequence shown here is derived from an EMBL/GenBank/DDBJ whole genome shotgun (WGS) entry which is preliminary data.</text>
</comment>
<evidence type="ECO:0000313" key="4">
    <source>
        <dbReference type="Proteomes" id="UP000092321"/>
    </source>
</evidence>
<dbReference type="InterPro" id="IPR048519">
    <property type="entry name" value="Gfd2/YDR514C-like_C"/>
</dbReference>
<proteinExistence type="predicted"/>
<dbReference type="GO" id="GO:0005634">
    <property type="term" value="C:nucleus"/>
    <property type="evidence" value="ECO:0007669"/>
    <property type="project" value="TreeGrafter"/>
</dbReference>
<feature type="domain" description="Gfd2/YDR514C-like C-terminal" evidence="2">
    <location>
        <begin position="193"/>
        <end position="407"/>
    </location>
</feature>
<organism evidence="3 4">
    <name type="scientific">Hanseniaspora valbyensis NRRL Y-1626</name>
    <dbReference type="NCBI Taxonomy" id="766949"/>
    <lineage>
        <taxon>Eukaryota</taxon>
        <taxon>Fungi</taxon>
        <taxon>Dikarya</taxon>
        <taxon>Ascomycota</taxon>
        <taxon>Saccharomycotina</taxon>
        <taxon>Saccharomycetes</taxon>
        <taxon>Saccharomycodales</taxon>
        <taxon>Saccharomycodaceae</taxon>
        <taxon>Hanseniaspora</taxon>
    </lineage>
</organism>
<evidence type="ECO:0000313" key="3">
    <source>
        <dbReference type="EMBL" id="OBA26862.1"/>
    </source>
</evidence>